<feature type="domain" description="Thioredoxin" evidence="6">
    <location>
        <begin position="254"/>
        <end position="387"/>
    </location>
</feature>
<evidence type="ECO:0000256" key="2">
    <source>
        <dbReference type="ARBA" id="ARBA00022748"/>
    </source>
</evidence>
<dbReference type="Pfam" id="PF08534">
    <property type="entry name" value="Redoxin"/>
    <property type="match status" value="1"/>
</dbReference>
<dbReference type="InterPro" id="IPR025380">
    <property type="entry name" value="DUF4369"/>
</dbReference>
<keyword evidence="5" id="KW-0732">Signal</keyword>
<feature type="chain" id="PRO_5047273144" evidence="5">
    <location>
        <begin position="23"/>
        <end position="387"/>
    </location>
</feature>
<sequence length="387" mass="43153">MKKWIVSACMVSGAFAATPALAQNGKYSVKGQITGLEDGVKIYMLPAATHSDEKPVDSAVVKNGKFVFTGSVSTPRLFYVQLAGEYSGFELMAENAAINVTGNAQLTEQQGKPIHALSNVKITGSKSHDLFVKKTAGRDELERLYTKYQDDNKEIMQQTSEASQKNDTVLLKQLHASAAYDKLNRDEKAFFDTVGARTNRMILADKNNWWGPFLLMHQLSYLTPEQKEIFDQFSPEAKRSYYGKLASAELYPRSYLGKKAPSLAFADEQQKPVAFSKIAQGKKYVLVDFWASWCMPCRKSIPGLKAFYDEMKSKGVEIVSVSIDKDQKAWEKAAAEEQLPWFSFLDRQDISKAYGVKAIPAMFLLDGNGVVLAENVSLEQVKEKVSQ</sequence>
<dbReference type="SUPFAM" id="SSF52833">
    <property type="entry name" value="Thioredoxin-like"/>
    <property type="match status" value="1"/>
</dbReference>
<dbReference type="Proteomes" id="UP001162741">
    <property type="component" value="Chromosome"/>
</dbReference>
<keyword evidence="8" id="KW-1185">Reference proteome</keyword>
<comment type="subcellular location">
    <subcellularLocation>
        <location evidence="1">Cell envelope</location>
    </subcellularLocation>
</comment>
<protein>
    <submittedName>
        <fullName evidence="7">AhpC/TSA family protein</fullName>
    </submittedName>
</protein>
<keyword evidence="3" id="KW-1015">Disulfide bond</keyword>
<dbReference type="InterPro" id="IPR050553">
    <property type="entry name" value="Thioredoxin_ResA/DsbE_sf"/>
</dbReference>
<dbReference type="CDD" id="cd02966">
    <property type="entry name" value="TlpA_like_family"/>
    <property type="match status" value="1"/>
</dbReference>
<dbReference type="InterPro" id="IPR013740">
    <property type="entry name" value="Redoxin"/>
</dbReference>
<evidence type="ECO:0000256" key="4">
    <source>
        <dbReference type="ARBA" id="ARBA00023284"/>
    </source>
</evidence>
<proteinExistence type="predicted"/>
<reference evidence="7" key="1">
    <citation type="submission" date="2022-10" db="EMBL/GenBank/DDBJ databases">
        <title>Chitinophaga sp. nov., isolated from soil.</title>
        <authorList>
            <person name="Jeon C.O."/>
        </authorList>
    </citation>
    <scope>NUCLEOTIDE SEQUENCE</scope>
    <source>
        <strain evidence="7">R8</strain>
    </source>
</reference>
<name>A0ABY6JBQ8_9BACT</name>
<dbReference type="Gene3D" id="3.40.30.10">
    <property type="entry name" value="Glutaredoxin"/>
    <property type="match status" value="1"/>
</dbReference>
<keyword evidence="2" id="KW-0201">Cytochrome c-type biogenesis</keyword>
<accession>A0ABY6JBQ8</accession>
<evidence type="ECO:0000256" key="5">
    <source>
        <dbReference type="SAM" id="SignalP"/>
    </source>
</evidence>
<evidence type="ECO:0000313" key="7">
    <source>
        <dbReference type="EMBL" id="UYQ95744.1"/>
    </source>
</evidence>
<dbReference type="PANTHER" id="PTHR42852:SF6">
    <property type="entry name" value="THIOL:DISULFIDE INTERCHANGE PROTEIN DSBE"/>
    <property type="match status" value="1"/>
</dbReference>
<evidence type="ECO:0000259" key="6">
    <source>
        <dbReference type="PROSITE" id="PS51352"/>
    </source>
</evidence>
<keyword evidence="4" id="KW-0676">Redox-active center</keyword>
<evidence type="ECO:0000313" key="8">
    <source>
        <dbReference type="Proteomes" id="UP001162741"/>
    </source>
</evidence>
<organism evidence="7 8">
    <name type="scientific">Chitinophaga horti</name>
    <dbReference type="NCBI Taxonomy" id="2920382"/>
    <lineage>
        <taxon>Bacteria</taxon>
        <taxon>Pseudomonadati</taxon>
        <taxon>Bacteroidota</taxon>
        <taxon>Chitinophagia</taxon>
        <taxon>Chitinophagales</taxon>
        <taxon>Chitinophagaceae</taxon>
        <taxon>Chitinophaga</taxon>
    </lineage>
</organism>
<gene>
    <name evidence="7" type="ORF">MKQ68_11590</name>
</gene>
<dbReference type="PROSITE" id="PS51352">
    <property type="entry name" value="THIOREDOXIN_2"/>
    <property type="match status" value="1"/>
</dbReference>
<dbReference type="RefSeq" id="WP_264283431.1">
    <property type="nucleotide sequence ID" value="NZ_CP107006.1"/>
</dbReference>
<feature type="signal peptide" evidence="5">
    <location>
        <begin position="1"/>
        <end position="22"/>
    </location>
</feature>
<dbReference type="EMBL" id="CP107006">
    <property type="protein sequence ID" value="UYQ95744.1"/>
    <property type="molecule type" value="Genomic_DNA"/>
</dbReference>
<dbReference type="Pfam" id="PF14289">
    <property type="entry name" value="DUF4369"/>
    <property type="match status" value="1"/>
</dbReference>
<evidence type="ECO:0000256" key="1">
    <source>
        <dbReference type="ARBA" id="ARBA00004196"/>
    </source>
</evidence>
<dbReference type="InterPro" id="IPR036249">
    <property type="entry name" value="Thioredoxin-like_sf"/>
</dbReference>
<dbReference type="InterPro" id="IPR013766">
    <property type="entry name" value="Thioredoxin_domain"/>
</dbReference>
<evidence type="ECO:0000256" key="3">
    <source>
        <dbReference type="ARBA" id="ARBA00023157"/>
    </source>
</evidence>
<dbReference type="PANTHER" id="PTHR42852">
    <property type="entry name" value="THIOL:DISULFIDE INTERCHANGE PROTEIN DSBE"/>
    <property type="match status" value="1"/>
</dbReference>